<accession>A0A1N7PZI1</accession>
<dbReference type="AlphaFoldDB" id="A0A1N7PZI1"/>
<dbReference type="OrthoDB" id="1551124at2"/>
<dbReference type="EMBL" id="FTOH01000012">
    <property type="protein sequence ID" value="SIT15849.1"/>
    <property type="molecule type" value="Genomic_DNA"/>
</dbReference>
<keyword evidence="3" id="KW-1185">Reference proteome</keyword>
<sequence length="110" mass="12726">MTIEIDIARDFSKKPFGRNELDGKYSGKRFRDEHLLPALTASDDEILTVNLDGVERGFGSSFLEEAFAGLLRQNIGYDTLKNRLRIMTSNRDYESEIWEYIDEQNERDSA</sequence>
<dbReference type="STRING" id="484498.SAMN05421686_11253"/>
<evidence type="ECO:0000313" key="3">
    <source>
        <dbReference type="Proteomes" id="UP000185639"/>
    </source>
</evidence>
<protein>
    <recommendedName>
        <fullName evidence="1">DUF4325 domain-containing protein</fullName>
    </recommendedName>
</protein>
<dbReference type="RefSeq" id="WP_076517743.1">
    <property type="nucleotide sequence ID" value="NZ_FTOH01000012.1"/>
</dbReference>
<evidence type="ECO:0000259" key="1">
    <source>
        <dbReference type="Pfam" id="PF14213"/>
    </source>
</evidence>
<dbReference type="Pfam" id="PF14213">
    <property type="entry name" value="DUF4325"/>
    <property type="match status" value="1"/>
</dbReference>
<organism evidence="2 3">
    <name type="scientific">Thalassolituus maritimus</name>
    <dbReference type="NCBI Taxonomy" id="484498"/>
    <lineage>
        <taxon>Bacteria</taxon>
        <taxon>Pseudomonadati</taxon>
        <taxon>Pseudomonadota</taxon>
        <taxon>Gammaproteobacteria</taxon>
        <taxon>Oceanospirillales</taxon>
        <taxon>Oceanospirillaceae</taxon>
        <taxon>Thalassolituus</taxon>
    </lineage>
</organism>
<proteinExistence type="predicted"/>
<evidence type="ECO:0000313" key="2">
    <source>
        <dbReference type="EMBL" id="SIT15849.1"/>
    </source>
</evidence>
<reference evidence="3" key="1">
    <citation type="submission" date="2017-01" db="EMBL/GenBank/DDBJ databases">
        <authorList>
            <person name="Varghese N."/>
            <person name="Submissions S."/>
        </authorList>
    </citation>
    <scope>NUCLEOTIDE SEQUENCE [LARGE SCALE GENOMIC DNA]</scope>
    <source>
        <strain evidence="3">DSM 24913</strain>
    </source>
</reference>
<dbReference type="Proteomes" id="UP000185639">
    <property type="component" value="Unassembled WGS sequence"/>
</dbReference>
<dbReference type="InterPro" id="IPR025474">
    <property type="entry name" value="DUF4325"/>
</dbReference>
<gene>
    <name evidence="2" type="ORF">SAMN05421686_11253</name>
</gene>
<name>A0A1N7PZI1_9GAMM</name>
<feature type="domain" description="DUF4325" evidence="1">
    <location>
        <begin position="26"/>
        <end position="92"/>
    </location>
</feature>